<organism evidence="1 2">
    <name type="scientific">Gemmata massiliana</name>
    <dbReference type="NCBI Taxonomy" id="1210884"/>
    <lineage>
        <taxon>Bacteria</taxon>
        <taxon>Pseudomonadati</taxon>
        <taxon>Planctomycetota</taxon>
        <taxon>Planctomycetia</taxon>
        <taxon>Gemmatales</taxon>
        <taxon>Gemmataceae</taxon>
        <taxon>Gemmata</taxon>
    </lineage>
</organism>
<evidence type="ECO:0000313" key="1">
    <source>
        <dbReference type="EMBL" id="VTR92176.1"/>
    </source>
</evidence>
<gene>
    <name evidence="1" type="ORF">SOIL9_55380</name>
</gene>
<proteinExistence type="predicted"/>
<reference evidence="1 2" key="1">
    <citation type="submission" date="2019-05" db="EMBL/GenBank/DDBJ databases">
        <authorList>
            <consortium name="Science for Life Laboratories"/>
        </authorList>
    </citation>
    <scope>NUCLEOTIDE SEQUENCE [LARGE SCALE GENOMIC DNA]</scope>
    <source>
        <strain evidence="1">Soil9</strain>
    </source>
</reference>
<dbReference type="EMBL" id="LR593886">
    <property type="protein sequence ID" value="VTR92176.1"/>
    <property type="molecule type" value="Genomic_DNA"/>
</dbReference>
<dbReference type="Proteomes" id="UP000464178">
    <property type="component" value="Chromosome"/>
</dbReference>
<name>A0A6P2CUY7_9BACT</name>
<evidence type="ECO:0000313" key="2">
    <source>
        <dbReference type="Proteomes" id="UP000464178"/>
    </source>
</evidence>
<keyword evidence="2" id="KW-1185">Reference proteome</keyword>
<sequence>MHSNITTQGHNIPSAPRCPACATCCFWWSSDGDNGERELVCPNCTSYMPTELIADRTGE</sequence>
<dbReference type="KEGG" id="gms:SOIL9_55380"/>
<dbReference type="AlphaFoldDB" id="A0A6P2CUY7"/>
<protein>
    <submittedName>
        <fullName evidence="1">Uncharacterized protein</fullName>
    </submittedName>
</protein>
<accession>A0A6P2CUY7</accession>
<dbReference type="RefSeq" id="WP_162667078.1">
    <property type="nucleotide sequence ID" value="NZ_LR593886.1"/>
</dbReference>